<dbReference type="Gene3D" id="3.30.70.270">
    <property type="match status" value="1"/>
</dbReference>
<dbReference type="PROSITE" id="PS50887">
    <property type="entry name" value="GGDEF"/>
    <property type="match status" value="1"/>
</dbReference>
<feature type="transmembrane region" description="Helical" evidence="3">
    <location>
        <begin position="174"/>
        <end position="193"/>
    </location>
</feature>
<evidence type="ECO:0000313" key="6">
    <source>
        <dbReference type="Proteomes" id="UP000256763"/>
    </source>
</evidence>
<dbReference type="Pfam" id="PF00990">
    <property type="entry name" value="GGDEF"/>
    <property type="match status" value="1"/>
</dbReference>
<dbReference type="SUPFAM" id="SSF55073">
    <property type="entry name" value="Nucleotide cyclase"/>
    <property type="match status" value="1"/>
</dbReference>
<evidence type="ECO:0000256" key="3">
    <source>
        <dbReference type="SAM" id="Phobius"/>
    </source>
</evidence>
<dbReference type="Proteomes" id="UP000256763">
    <property type="component" value="Unassembled WGS sequence"/>
</dbReference>
<comment type="caution">
    <text evidence="5">The sequence shown here is derived from an EMBL/GenBank/DDBJ whole genome shotgun (WGS) entry which is preliminary data.</text>
</comment>
<sequence length="364" mass="39451">MINDTSAPNAFAALVWPHRHAADFTASRASYITDRVRTLALALAILLPLWIPVDYLLLSFPDFVVLAGLRLGMAGLALLLYFLSPSRGGRLAGAWGRLALLMLIPFSLYVAARLQLGPADGDMLYGYAFFPVLVAAMLAVFPLTLLEGVLVGFPLLMGYAVVEGVFGAPAEPHWLGMLWLLALIVAIGVWTQLSQLRMLLDLSWRATRDPLTGALNQRSLAERLQAEHARWERYGRPLSVLAVELRSLDTVFRQHGADIANRLVAEVTEAVDRALRPTDLIGRWDDNTLIAVLPETEEAAARQLAARVREVSELASIRLSAGVTVRGEQRVAVAVPVAQENLTAFMARVVLTSGAGKAASTSAA</sequence>
<feature type="transmembrane region" description="Helical" evidence="3">
    <location>
        <begin position="63"/>
        <end position="83"/>
    </location>
</feature>
<feature type="transmembrane region" description="Helical" evidence="3">
    <location>
        <begin position="148"/>
        <end position="168"/>
    </location>
</feature>
<feature type="transmembrane region" description="Helical" evidence="3">
    <location>
        <begin position="95"/>
        <end position="112"/>
    </location>
</feature>
<dbReference type="NCBIfam" id="TIGR00254">
    <property type="entry name" value="GGDEF"/>
    <property type="match status" value="1"/>
</dbReference>
<dbReference type="PANTHER" id="PTHR45138">
    <property type="entry name" value="REGULATORY COMPONENTS OF SENSORY TRANSDUCTION SYSTEM"/>
    <property type="match status" value="1"/>
</dbReference>
<dbReference type="InterPro" id="IPR043128">
    <property type="entry name" value="Rev_trsase/Diguanyl_cyclase"/>
</dbReference>
<dbReference type="InterPro" id="IPR000160">
    <property type="entry name" value="GGDEF_dom"/>
</dbReference>
<evidence type="ECO:0000256" key="1">
    <source>
        <dbReference type="ARBA" id="ARBA00012528"/>
    </source>
</evidence>
<feature type="domain" description="GGDEF" evidence="4">
    <location>
        <begin position="236"/>
        <end position="363"/>
    </location>
</feature>
<proteinExistence type="predicted"/>
<dbReference type="InterPro" id="IPR050469">
    <property type="entry name" value="Diguanylate_Cyclase"/>
</dbReference>
<dbReference type="PANTHER" id="PTHR45138:SF9">
    <property type="entry name" value="DIGUANYLATE CYCLASE DGCM-RELATED"/>
    <property type="match status" value="1"/>
</dbReference>
<name>A0A3E0WKV8_9GAMM</name>
<dbReference type="SMART" id="SM00267">
    <property type="entry name" value="GGDEF"/>
    <property type="match status" value="1"/>
</dbReference>
<protein>
    <recommendedName>
        <fullName evidence="1">diguanylate cyclase</fullName>
        <ecNumber evidence="1">2.7.7.65</ecNumber>
    </recommendedName>
</protein>
<keyword evidence="6" id="KW-1185">Reference proteome</keyword>
<dbReference type="InterPro" id="IPR029787">
    <property type="entry name" value="Nucleotide_cyclase"/>
</dbReference>
<dbReference type="EMBL" id="NFZW01000027">
    <property type="protein sequence ID" value="RFA32616.1"/>
    <property type="molecule type" value="Genomic_DNA"/>
</dbReference>
<dbReference type="EC" id="2.7.7.65" evidence="1"/>
<keyword evidence="3" id="KW-0472">Membrane</keyword>
<keyword evidence="3" id="KW-1133">Transmembrane helix</keyword>
<dbReference type="AlphaFoldDB" id="A0A3E0WKV8"/>
<organism evidence="5 6">
    <name type="scientific">Alkalilimnicola ehrlichii</name>
    <dbReference type="NCBI Taxonomy" id="351052"/>
    <lineage>
        <taxon>Bacteria</taxon>
        <taxon>Pseudomonadati</taxon>
        <taxon>Pseudomonadota</taxon>
        <taxon>Gammaproteobacteria</taxon>
        <taxon>Chromatiales</taxon>
        <taxon>Ectothiorhodospiraceae</taxon>
        <taxon>Alkalilimnicola</taxon>
    </lineage>
</organism>
<reference evidence="6" key="1">
    <citation type="submission" date="2017-05" db="EMBL/GenBank/DDBJ databases">
        <authorList>
            <person name="Sharma S."/>
            <person name="Sidhu C."/>
            <person name="Pinnaka A.K."/>
        </authorList>
    </citation>
    <scope>NUCLEOTIDE SEQUENCE [LARGE SCALE GENOMIC DNA]</scope>
    <source>
        <strain evidence="6">AK93</strain>
    </source>
</reference>
<evidence type="ECO:0000313" key="5">
    <source>
        <dbReference type="EMBL" id="RFA32616.1"/>
    </source>
</evidence>
<dbReference type="GO" id="GO:0052621">
    <property type="term" value="F:diguanylate cyclase activity"/>
    <property type="evidence" value="ECO:0007669"/>
    <property type="project" value="UniProtKB-EC"/>
</dbReference>
<feature type="transmembrane region" description="Helical" evidence="3">
    <location>
        <begin position="38"/>
        <end position="57"/>
    </location>
</feature>
<gene>
    <name evidence="5" type="ORF">CAL65_19280</name>
</gene>
<comment type="catalytic activity">
    <reaction evidence="2">
        <text>2 GTP = 3',3'-c-di-GMP + 2 diphosphate</text>
        <dbReference type="Rhea" id="RHEA:24898"/>
        <dbReference type="ChEBI" id="CHEBI:33019"/>
        <dbReference type="ChEBI" id="CHEBI:37565"/>
        <dbReference type="ChEBI" id="CHEBI:58805"/>
        <dbReference type="EC" id="2.7.7.65"/>
    </reaction>
</comment>
<keyword evidence="3" id="KW-0812">Transmembrane</keyword>
<evidence type="ECO:0000259" key="4">
    <source>
        <dbReference type="PROSITE" id="PS50887"/>
    </source>
</evidence>
<accession>A0A3E0WKV8</accession>
<evidence type="ECO:0000256" key="2">
    <source>
        <dbReference type="ARBA" id="ARBA00034247"/>
    </source>
</evidence>
<dbReference type="OrthoDB" id="6194452at2"/>
<feature type="transmembrane region" description="Helical" evidence="3">
    <location>
        <begin position="124"/>
        <end position="141"/>
    </location>
</feature>
<dbReference type="RefSeq" id="WP_116303773.1">
    <property type="nucleotide sequence ID" value="NZ_NFZV01000028.1"/>
</dbReference>